<dbReference type="KEGG" id="bapi:BBC0122_015140"/>
<dbReference type="RefSeq" id="WP_077992718.1">
    <property type="nucleotide sequence ID" value="NZ_CP015625.1"/>
</dbReference>
<dbReference type="Proteomes" id="UP000189632">
    <property type="component" value="Chromosome"/>
</dbReference>
<dbReference type="AlphaFoldDB" id="A0A1U9MIT1"/>
<dbReference type="InterPro" id="IPR021274">
    <property type="entry name" value="DUF2853"/>
</dbReference>
<name>A0A1U9MIT1_9HYPH</name>
<organism evidence="1 2">
    <name type="scientific">Bartonella choladocola</name>
    <dbReference type="NCBI Taxonomy" id="2750995"/>
    <lineage>
        <taxon>Bacteria</taxon>
        <taxon>Pseudomonadati</taxon>
        <taxon>Pseudomonadota</taxon>
        <taxon>Alphaproteobacteria</taxon>
        <taxon>Hyphomicrobiales</taxon>
        <taxon>Bartonellaceae</taxon>
        <taxon>Bartonella</taxon>
    </lineage>
</organism>
<dbReference type="OrthoDB" id="9812542at2"/>
<accession>A0A1U9MIT1</accession>
<dbReference type="STRING" id="1686310.BBC0244_015030"/>
<dbReference type="Gene3D" id="1.10.238.120">
    <property type="entry name" value="Jann4075-like"/>
    <property type="match status" value="1"/>
</dbReference>
<dbReference type="EMBL" id="CP015625">
    <property type="protein sequence ID" value="AQT47619.1"/>
    <property type="molecule type" value="Genomic_DNA"/>
</dbReference>
<protein>
    <recommendedName>
        <fullName evidence="3">DUF2853 family protein</fullName>
    </recommendedName>
</protein>
<evidence type="ECO:0008006" key="3">
    <source>
        <dbReference type="Google" id="ProtNLM"/>
    </source>
</evidence>
<evidence type="ECO:0000313" key="2">
    <source>
        <dbReference type="Proteomes" id="UP000189632"/>
    </source>
</evidence>
<proteinExistence type="predicted"/>
<dbReference type="InterPro" id="IPR023154">
    <property type="entry name" value="Jann4075-like_sf"/>
</dbReference>
<keyword evidence="2" id="KW-1185">Reference proteome</keyword>
<gene>
    <name evidence="1" type="ORF">BBC0122_015140</name>
</gene>
<dbReference type="SUPFAM" id="SSF158587">
    <property type="entry name" value="Jann4075-like"/>
    <property type="match status" value="1"/>
</dbReference>
<reference evidence="1 2" key="1">
    <citation type="submission" date="2016-11" db="EMBL/GenBank/DDBJ databases">
        <title>Comparative genomics of Bartonella apis.</title>
        <authorList>
            <person name="Engel P."/>
        </authorList>
    </citation>
    <scope>NUCLEOTIDE SEQUENCE [LARGE SCALE GENOMIC DNA]</scope>
    <source>
        <strain evidence="1 2">BBC0122</strain>
    </source>
</reference>
<dbReference type="Pfam" id="PF11015">
    <property type="entry name" value="DUF2853"/>
    <property type="match status" value="1"/>
</dbReference>
<sequence>MTKHLDQIKKYDRNPDETAIKRLENRLSLALQNRDASEVAATDEAELQRVAKWAAEKLGADAEKSKQAVTKVADLLKGEYMKNRVTFYYFVAKELGLLSKV</sequence>
<evidence type="ECO:0000313" key="1">
    <source>
        <dbReference type="EMBL" id="AQT47619.1"/>
    </source>
</evidence>